<feature type="domain" description="Peptidase S74" evidence="1">
    <location>
        <begin position="291"/>
        <end position="390"/>
    </location>
</feature>
<reference evidence="2 3" key="1">
    <citation type="submission" date="2019-07" db="EMBL/GenBank/DDBJ databases">
        <title>Complete Genome Sequence of drought tolerant Plant Growth-Promoting Rhizobacterium Glutamicibacter halophytocola DR408.</title>
        <authorList>
            <person name="Nishu S.D."/>
            <person name="Lee T.K."/>
        </authorList>
    </citation>
    <scope>NUCLEOTIDE SEQUENCE [LARGE SCALE GENOMIC DNA]</scope>
    <source>
        <strain evidence="2 3">DR408</strain>
    </source>
</reference>
<gene>
    <name evidence="2" type="ORF">FQA45_00335</name>
</gene>
<proteinExistence type="predicted"/>
<evidence type="ECO:0000313" key="2">
    <source>
        <dbReference type="EMBL" id="QDY64882.1"/>
    </source>
</evidence>
<dbReference type="PROSITE" id="PS51688">
    <property type="entry name" value="ICA"/>
    <property type="match status" value="1"/>
</dbReference>
<dbReference type="RefSeq" id="WP_146274827.1">
    <property type="nucleotide sequence ID" value="NZ_CP042260.1"/>
</dbReference>
<name>A0ABX5Y500_9MICC</name>
<dbReference type="Proteomes" id="UP000320717">
    <property type="component" value="Chromosome"/>
</dbReference>
<accession>A0ABX5Y500</accession>
<keyword evidence="3" id="KW-1185">Reference proteome</keyword>
<organism evidence="2 3">
    <name type="scientific">Glutamicibacter halophytocola</name>
    <dbReference type="NCBI Taxonomy" id="1933880"/>
    <lineage>
        <taxon>Bacteria</taxon>
        <taxon>Bacillati</taxon>
        <taxon>Actinomycetota</taxon>
        <taxon>Actinomycetes</taxon>
        <taxon>Micrococcales</taxon>
        <taxon>Micrococcaceae</taxon>
        <taxon>Glutamicibacter</taxon>
    </lineage>
</organism>
<evidence type="ECO:0000259" key="1">
    <source>
        <dbReference type="PROSITE" id="PS51688"/>
    </source>
</evidence>
<dbReference type="InterPro" id="IPR030392">
    <property type="entry name" value="S74_ICA"/>
</dbReference>
<dbReference type="EMBL" id="CP042260">
    <property type="protein sequence ID" value="QDY64882.1"/>
    <property type="molecule type" value="Genomic_DNA"/>
</dbReference>
<evidence type="ECO:0000313" key="3">
    <source>
        <dbReference type="Proteomes" id="UP000320717"/>
    </source>
</evidence>
<sequence>MGKRNLNDPNIADIFRRLKRLETNTMLASASVGRGRLRFYDGSVLLIENGALNVTGTATIAGTLQVTGTTNLVGHTNISGPLNVTGVTSISGELGVTGPTNLDGVTTINGETTINGDTTITGLLNITGDTNITGLLDVSGNTTISADLELLTGGRFIAGETQIEPTGKATFGNFVIDPNSAKLIEAPGGYVISNGADQIGLSSASSSSVNLSSTGATLDYKGESTVSAVAGRINLSSVLTNIDGNLAVSGTITATGSALLNSGIRANALSSNTGAANLVRASNGYFYISSSASRFKLDIQEFDVPETLLEIEMVDWVDKGEAEAGEPYRRIPGVIAERVLEAGGQAFTTWDADGEIQGVDYDRLTLGITQILKRQVRELTHRVETLESSA</sequence>
<protein>
    <recommendedName>
        <fullName evidence="1">Peptidase S74 domain-containing protein</fullName>
    </recommendedName>
</protein>